<name>A0ABD3WQE7_SINWO</name>
<accession>A0ABD3WQE7</accession>
<evidence type="ECO:0000313" key="2">
    <source>
        <dbReference type="EMBL" id="KAL3875701.1"/>
    </source>
</evidence>
<dbReference type="Gene3D" id="1.25.40.10">
    <property type="entry name" value="Tetratricopeptide repeat domain"/>
    <property type="match status" value="1"/>
</dbReference>
<evidence type="ECO:0000256" key="1">
    <source>
        <dbReference type="SAM" id="MobiDB-lite"/>
    </source>
</evidence>
<comment type="caution">
    <text evidence="2">The sequence shown here is derived from an EMBL/GenBank/DDBJ whole genome shotgun (WGS) entry which is preliminary data.</text>
</comment>
<dbReference type="EMBL" id="JBJQND010000005">
    <property type="protein sequence ID" value="KAL3875701.1"/>
    <property type="molecule type" value="Genomic_DNA"/>
</dbReference>
<feature type="region of interest" description="Disordered" evidence="1">
    <location>
        <begin position="491"/>
        <end position="511"/>
    </location>
</feature>
<dbReference type="AlphaFoldDB" id="A0ABD3WQE7"/>
<gene>
    <name evidence="2" type="ORF">ACJMK2_033629</name>
</gene>
<reference evidence="2 3" key="1">
    <citation type="submission" date="2024-11" db="EMBL/GenBank/DDBJ databases">
        <title>Chromosome-level genome assembly of the freshwater bivalve Anodonta woodiana.</title>
        <authorList>
            <person name="Chen X."/>
        </authorList>
    </citation>
    <scope>NUCLEOTIDE SEQUENCE [LARGE SCALE GENOMIC DNA]</scope>
    <source>
        <strain evidence="2">MN2024</strain>
        <tissue evidence="2">Gills</tissue>
    </source>
</reference>
<dbReference type="InterPro" id="IPR011990">
    <property type="entry name" value="TPR-like_helical_dom_sf"/>
</dbReference>
<protein>
    <submittedName>
        <fullName evidence="2">Uncharacterized protein</fullName>
    </submittedName>
</protein>
<evidence type="ECO:0000313" key="3">
    <source>
        <dbReference type="Proteomes" id="UP001634394"/>
    </source>
</evidence>
<sequence>METTGSELDIEWTRAFNVLSFLHWRISDYKQAKMNSEKALLKRQDDVMALANQAWMHMKRSEFSEAQCRLEKLEKLKAEQAFAYTRLGSRYFKKAIELFQNVIASSTELELEETYINLWKFGLVLSLKRQLHFVNAFSFDHLSTPVDSFKYAIRVLLDVAQNANAPRYKARGLVALGELANSIHNHDMLSSQDKNSLPKEFTDKPRMSFSTLHSEYFMMTFSRDYNKSIQFLRRSVDIRGTSLGHHHLAKAIRSALNKELGDKIKRSRDFINTSNRQFFYTPVRKGCDEGYKKCLENQNTRRNLFPECKQTIVSVSSTNNSTAPELASRGSIQNDSGIFSLKTTDDLTAQFDVLKMSDSTSSSYPENMASPELQPRASNTYCDADQARAVEQRQTSNTFDNCHQARIVEQRQASNTFIYGNEARFDEQRKTSNTFSDDDQARVVEKDQMISNQRYNPSSVGDQKGQMHTAYRRCDSENSFSDQGYRSMRACHRGRSRGAQGSRFGARRGRG</sequence>
<proteinExistence type="predicted"/>
<keyword evidence="3" id="KW-1185">Reference proteome</keyword>
<organism evidence="2 3">
    <name type="scientific">Sinanodonta woodiana</name>
    <name type="common">Chinese pond mussel</name>
    <name type="synonym">Anodonta woodiana</name>
    <dbReference type="NCBI Taxonomy" id="1069815"/>
    <lineage>
        <taxon>Eukaryota</taxon>
        <taxon>Metazoa</taxon>
        <taxon>Spiralia</taxon>
        <taxon>Lophotrochozoa</taxon>
        <taxon>Mollusca</taxon>
        <taxon>Bivalvia</taxon>
        <taxon>Autobranchia</taxon>
        <taxon>Heteroconchia</taxon>
        <taxon>Palaeoheterodonta</taxon>
        <taxon>Unionida</taxon>
        <taxon>Unionoidea</taxon>
        <taxon>Unionidae</taxon>
        <taxon>Unioninae</taxon>
        <taxon>Sinanodonta</taxon>
    </lineage>
</organism>
<dbReference type="SUPFAM" id="SSF48452">
    <property type="entry name" value="TPR-like"/>
    <property type="match status" value="1"/>
</dbReference>
<dbReference type="Proteomes" id="UP001634394">
    <property type="component" value="Unassembled WGS sequence"/>
</dbReference>